<proteinExistence type="predicted"/>
<protein>
    <submittedName>
        <fullName evidence="2">ClpXP protease specificity-enhancing factor</fullName>
    </submittedName>
</protein>
<dbReference type="Pfam" id="PF04386">
    <property type="entry name" value="SspB"/>
    <property type="match status" value="1"/>
</dbReference>
<gene>
    <name evidence="2" type="ORF">E5S66_05810</name>
</gene>
<dbReference type="STRING" id="1123377.GCA_000423885_01237"/>
<evidence type="ECO:0000256" key="1">
    <source>
        <dbReference type="SAM" id="MobiDB-lite"/>
    </source>
</evidence>
<dbReference type="NCBIfam" id="NF008769">
    <property type="entry name" value="PRK11798.2-5"/>
    <property type="match status" value="1"/>
</dbReference>
<dbReference type="AlphaFoldDB" id="A0A5R9PF81"/>
<evidence type="ECO:0000313" key="3">
    <source>
        <dbReference type="Proteomes" id="UP000308508"/>
    </source>
</evidence>
<dbReference type="GO" id="GO:0008233">
    <property type="term" value="F:peptidase activity"/>
    <property type="evidence" value="ECO:0007669"/>
    <property type="project" value="UniProtKB-KW"/>
</dbReference>
<dbReference type="GO" id="GO:0006508">
    <property type="term" value="P:proteolysis"/>
    <property type="evidence" value="ECO:0007669"/>
    <property type="project" value="UniProtKB-KW"/>
</dbReference>
<comment type="caution">
    <text evidence="2">The sequence shown here is derived from an EMBL/GenBank/DDBJ whole genome shotgun (WGS) entry which is preliminary data.</text>
</comment>
<accession>A0A5R9PF81</accession>
<evidence type="ECO:0000313" key="2">
    <source>
        <dbReference type="EMBL" id="TLX22042.1"/>
    </source>
</evidence>
<name>A0A5R9PF81_9GAMM</name>
<dbReference type="InterPro" id="IPR007481">
    <property type="entry name" value="SspB"/>
</dbReference>
<keyword evidence="2" id="KW-0378">Hydrolase</keyword>
<dbReference type="RefSeq" id="WP_138348333.1">
    <property type="nucleotide sequence ID" value="NZ_SROY01000002.1"/>
</dbReference>
<organism evidence="2 3">
    <name type="scientific">Thermomonas fusca</name>
    <dbReference type="NCBI Taxonomy" id="215690"/>
    <lineage>
        <taxon>Bacteria</taxon>
        <taxon>Pseudomonadati</taxon>
        <taxon>Pseudomonadota</taxon>
        <taxon>Gammaproteobacteria</taxon>
        <taxon>Lysobacterales</taxon>
        <taxon>Lysobacteraceae</taxon>
        <taxon>Thermomonas</taxon>
    </lineage>
</organism>
<dbReference type="NCBIfam" id="NF008764">
    <property type="entry name" value="PRK11798.1-4"/>
    <property type="match status" value="1"/>
</dbReference>
<dbReference type="InterPro" id="IPR036760">
    <property type="entry name" value="SspB-like_sf"/>
</dbReference>
<dbReference type="GO" id="GO:0045732">
    <property type="term" value="P:positive regulation of protein catabolic process"/>
    <property type="evidence" value="ECO:0007669"/>
    <property type="project" value="TreeGrafter"/>
</dbReference>
<dbReference type="SUPFAM" id="SSF101738">
    <property type="entry name" value="SspB-like"/>
    <property type="match status" value="1"/>
</dbReference>
<dbReference type="GO" id="GO:0005840">
    <property type="term" value="C:ribosome"/>
    <property type="evidence" value="ECO:0007669"/>
    <property type="project" value="TreeGrafter"/>
</dbReference>
<dbReference type="PIRSF" id="PIRSF005276">
    <property type="entry name" value="SspB"/>
    <property type="match status" value="1"/>
</dbReference>
<feature type="compositionally biased region" description="Low complexity" evidence="1">
    <location>
        <begin position="124"/>
        <end position="135"/>
    </location>
</feature>
<dbReference type="PANTHER" id="PTHR37486:SF1">
    <property type="entry name" value="STRINGENT STARVATION PROTEIN B"/>
    <property type="match status" value="1"/>
</dbReference>
<dbReference type="EMBL" id="SROY01000002">
    <property type="protein sequence ID" value="TLX22042.1"/>
    <property type="molecule type" value="Genomic_DNA"/>
</dbReference>
<dbReference type="GO" id="GO:0005829">
    <property type="term" value="C:cytosol"/>
    <property type="evidence" value="ECO:0007669"/>
    <property type="project" value="TreeGrafter"/>
</dbReference>
<reference evidence="2 3" key="1">
    <citation type="submission" date="2019-04" db="EMBL/GenBank/DDBJ databases">
        <authorList>
            <person name="Grouzdev D.S."/>
            <person name="Nazina T.N."/>
        </authorList>
    </citation>
    <scope>NUCLEOTIDE SEQUENCE [LARGE SCALE GENOMIC DNA]</scope>
    <source>
        <strain evidence="2 3">SHC 3-19</strain>
    </source>
</reference>
<dbReference type="Proteomes" id="UP000308508">
    <property type="component" value="Unassembled WGS sequence"/>
</dbReference>
<sequence length="153" mass="16401">MGEPVPPPMTSQRPYLLRALYEWIADNGMTPHVLVDARMHGVRVPPHTVKDGQVVLNIAERAVVRLEMDNDALRFSARFNGASQSVVVPMAAVIAVYARETGQGMALPPDPHSSEPGEVEVDADAAASVPAAADETPPEADPPKRGAHLRIVK</sequence>
<dbReference type="Gene3D" id="2.30.30.220">
    <property type="entry name" value="SspB-like"/>
    <property type="match status" value="1"/>
</dbReference>
<feature type="region of interest" description="Disordered" evidence="1">
    <location>
        <begin position="103"/>
        <end position="153"/>
    </location>
</feature>
<dbReference type="PANTHER" id="PTHR37486">
    <property type="entry name" value="STRINGENT STARVATION PROTEIN B"/>
    <property type="match status" value="1"/>
</dbReference>
<keyword evidence="3" id="KW-1185">Reference proteome</keyword>
<keyword evidence="2" id="KW-0645">Protease</keyword>